<dbReference type="EMBL" id="KE356560">
    <property type="protein sequence ID" value="ERG90637.1"/>
    <property type="molecule type" value="Genomic_DNA"/>
</dbReference>
<gene>
    <name evidence="2" type="ORF">J07HQW1_00661</name>
</gene>
<dbReference type="Proteomes" id="UP000030649">
    <property type="component" value="Unassembled WGS sequence"/>
</dbReference>
<feature type="region of interest" description="Disordered" evidence="1">
    <location>
        <begin position="1"/>
        <end position="35"/>
    </location>
</feature>
<sequence length="67" mass="7452">MILVKAENAGVAVPREPERSLPPRSNNADESDPDSQAILNNAVTITEHVSRTVFPAFSVLVRLWRRL</sequence>
<dbReference type="HOGENOM" id="CLU_2802143_0_0_2"/>
<evidence type="ECO:0000313" key="3">
    <source>
        <dbReference type="Proteomes" id="UP000030649"/>
    </source>
</evidence>
<evidence type="ECO:0000256" key="1">
    <source>
        <dbReference type="SAM" id="MobiDB-lite"/>
    </source>
</evidence>
<accession>U1PAQ0</accession>
<organism evidence="2 3">
    <name type="scientific">Haloquadratum walsbyi J07HQW1</name>
    <dbReference type="NCBI Taxonomy" id="1238424"/>
    <lineage>
        <taxon>Archaea</taxon>
        <taxon>Methanobacteriati</taxon>
        <taxon>Methanobacteriota</taxon>
        <taxon>Stenosarchaea group</taxon>
        <taxon>Halobacteria</taxon>
        <taxon>Halobacteriales</taxon>
        <taxon>Haloferacaceae</taxon>
        <taxon>Haloquadratum</taxon>
    </lineage>
</organism>
<proteinExistence type="predicted"/>
<protein>
    <submittedName>
        <fullName evidence="2">Uncharacterized protein</fullName>
    </submittedName>
</protein>
<evidence type="ECO:0000313" key="2">
    <source>
        <dbReference type="EMBL" id="ERG90637.1"/>
    </source>
</evidence>
<name>U1PAQ0_9EURY</name>
<dbReference type="AlphaFoldDB" id="U1PAQ0"/>
<reference evidence="2 3" key="1">
    <citation type="journal article" date="2013" name="PLoS ONE">
        <title>Assembly-driven community genomics of a hypersaline microbial ecosystem.</title>
        <authorList>
            <person name="Podell S."/>
            <person name="Ugalde J.A."/>
            <person name="Narasingarao P."/>
            <person name="Banfield J.F."/>
            <person name="Heidelberg K.B."/>
            <person name="Allen E.E."/>
        </authorList>
    </citation>
    <scope>NUCLEOTIDE SEQUENCE [LARGE SCALE GENOMIC DNA]</scope>
    <source>
        <strain evidence="3">J07HQW1</strain>
    </source>
</reference>